<comment type="caution">
    <text evidence="3">The sequence shown here is derived from an EMBL/GenBank/DDBJ whole genome shotgun (WGS) entry which is preliminary data.</text>
</comment>
<reference evidence="3 4" key="1">
    <citation type="submission" date="2020-08" db="EMBL/GenBank/DDBJ databases">
        <title>The Agave Microbiome: Exploring the role of microbial communities in plant adaptations to desert environments.</title>
        <authorList>
            <person name="Partida-Martinez L.P."/>
        </authorList>
    </citation>
    <scope>NUCLEOTIDE SEQUENCE [LARGE SCALE GENOMIC DNA]</scope>
    <source>
        <strain evidence="3 4">AT2.18</strain>
    </source>
</reference>
<dbReference type="Proteomes" id="UP000550501">
    <property type="component" value="Unassembled WGS sequence"/>
</dbReference>
<gene>
    <name evidence="3" type="ORF">FHR72_003491</name>
</gene>
<evidence type="ECO:0008006" key="5">
    <source>
        <dbReference type="Google" id="ProtNLM"/>
    </source>
</evidence>
<sequence length="235" mass="24953">MSSRQPNPDDEDTGPLQLNQTPAAPADRPEPRYDAPMSVNPRPVHRDRRPVALVAAATVAVIGLGILAWAFWPSSDGGDGAAAETTTAEQTESQQQAETRLLGMLPRGYADGACEAVVPTEGALAQVSCAKNADTGGPLTATYTLLKDAQSLEERFDEVIAETSVVNCPGNIQSPGPWRRNATPDKIAGTLMCGFQQSKPTVAWTTDAGLLLNEVQSGPQGPNMVQLYTWWASHS</sequence>
<keyword evidence="4" id="KW-1185">Reference proteome</keyword>
<proteinExistence type="predicted"/>
<feature type="region of interest" description="Disordered" evidence="1">
    <location>
        <begin position="1"/>
        <end position="44"/>
    </location>
</feature>
<keyword evidence="2" id="KW-0472">Membrane</keyword>
<dbReference type="RefSeq" id="WP_183470287.1">
    <property type="nucleotide sequence ID" value="NZ_JACHVU010000008.1"/>
</dbReference>
<evidence type="ECO:0000313" key="4">
    <source>
        <dbReference type="Proteomes" id="UP000550501"/>
    </source>
</evidence>
<accession>A0A839QC00</accession>
<evidence type="ECO:0000313" key="3">
    <source>
        <dbReference type="EMBL" id="MBB2991995.1"/>
    </source>
</evidence>
<dbReference type="EMBL" id="JACHVU010000008">
    <property type="protein sequence ID" value="MBB2991995.1"/>
    <property type="molecule type" value="Genomic_DNA"/>
</dbReference>
<keyword evidence="2" id="KW-0812">Transmembrane</keyword>
<evidence type="ECO:0000256" key="1">
    <source>
        <dbReference type="SAM" id="MobiDB-lite"/>
    </source>
</evidence>
<keyword evidence="2" id="KW-1133">Transmembrane helix</keyword>
<protein>
    <recommendedName>
        <fullName evidence="5">Serine/threonine protein kinase</fullName>
    </recommendedName>
</protein>
<name>A0A839QC00_MYCIR</name>
<feature type="transmembrane region" description="Helical" evidence="2">
    <location>
        <begin position="51"/>
        <end position="72"/>
    </location>
</feature>
<organism evidence="3 4">
    <name type="scientific">Mycolicibacterium iranicum</name>
    <name type="common">Mycobacterium iranicum</name>
    <dbReference type="NCBI Taxonomy" id="912594"/>
    <lineage>
        <taxon>Bacteria</taxon>
        <taxon>Bacillati</taxon>
        <taxon>Actinomycetota</taxon>
        <taxon>Actinomycetes</taxon>
        <taxon>Mycobacteriales</taxon>
        <taxon>Mycobacteriaceae</taxon>
        <taxon>Mycolicibacterium</taxon>
    </lineage>
</organism>
<evidence type="ECO:0000256" key="2">
    <source>
        <dbReference type="SAM" id="Phobius"/>
    </source>
</evidence>
<dbReference type="AlphaFoldDB" id="A0A839QC00"/>